<reference evidence="3" key="1">
    <citation type="journal article" date="2016" name="Nat. Biotechnol.">
        <title>Sequencing wild and cultivated cassava and related species reveals extensive interspecific hybridization and genetic diversity.</title>
        <authorList>
            <person name="Bredeson J.V."/>
            <person name="Lyons J.B."/>
            <person name="Prochnik S.E."/>
            <person name="Wu G.A."/>
            <person name="Ha C.M."/>
            <person name="Edsinger-Gonzales E."/>
            <person name="Grimwood J."/>
            <person name="Schmutz J."/>
            <person name="Rabbi I.Y."/>
            <person name="Egesi C."/>
            <person name="Nauluvula P."/>
            <person name="Lebot V."/>
            <person name="Ndunguru J."/>
            <person name="Mkamilo G."/>
            <person name="Bart R.S."/>
            <person name="Setter T.L."/>
            <person name="Gleadow R.M."/>
            <person name="Kulakow P."/>
            <person name="Ferguson M.E."/>
            <person name="Rounsley S."/>
            <person name="Rokhsar D.S."/>
        </authorList>
    </citation>
    <scope>NUCLEOTIDE SEQUENCE [LARGE SCALE GENOMIC DNA]</scope>
    <source>
        <strain evidence="3">cv. AM560-2</strain>
    </source>
</reference>
<feature type="region of interest" description="Disordered" evidence="1">
    <location>
        <begin position="30"/>
        <end position="51"/>
    </location>
</feature>
<protein>
    <submittedName>
        <fullName evidence="2">Uncharacterized protein</fullName>
    </submittedName>
</protein>
<dbReference type="Proteomes" id="UP000091857">
    <property type="component" value="Chromosome 10"/>
</dbReference>
<dbReference type="OMA" id="NLEWNLH"/>
<evidence type="ECO:0000313" key="3">
    <source>
        <dbReference type="Proteomes" id="UP000091857"/>
    </source>
</evidence>
<proteinExistence type="predicted"/>
<gene>
    <name evidence="2" type="ORF">MANES_10G045900v8</name>
</gene>
<dbReference type="EMBL" id="CM004396">
    <property type="protein sequence ID" value="OAY38832.1"/>
    <property type="molecule type" value="Genomic_DNA"/>
</dbReference>
<name>A0A2C9V4H0_MANES</name>
<dbReference type="PANTHER" id="PTHR37263:SF2">
    <property type="entry name" value="EXPRESSED PROTEIN"/>
    <property type="match status" value="1"/>
</dbReference>
<dbReference type="OrthoDB" id="1927320at2759"/>
<dbReference type="Gramene" id="Manes.10G045900.1.v8.1">
    <property type="protein sequence ID" value="Manes.10G045900.1.v8.1.CDS"/>
    <property type="gene ID" value="Manes.10G045900.v8.1"/>
</dbReference>
<accession>A0A2C9V4H0</accession>
<organism evidence="2 3">
    <name type="scientific">Manihot esculenta</name>
    <name type="common">Cassava</name>
    <name type="synonym">Jatropha manihot</name>
    <dbReference type="NCBI Taxonomy" id="3983"/>
    <lineage>
        <taxon>Eukaryota</taxon>
        <taxon>Viridiplantae</taxon>
        <taxon>Streptophyta</taxon>
        <taxon>Embryophyta</taxon>
        <taxon>Tracheophyta</taxon>
        <taxon>Spermatophyta</taxon>
        <taxon>Magnoliopsida</taxon>
        <taxon>eudicotyledons</taxon>
        <taxon>Gunneridae</taxon>
        <taxon>Pentapetalae</taxon>
        <taxon>rosids</taxon>
        <taxon>fabids</taxon>
        <taxon>Malpighiales</taxon>
        <taxon>Euphorbiaceae</taxon>
        <taxon>Crotonoideae</taxon>
        <taxon>Manihoteae</taxon>
        <taxon>Manihot</taxon>
    </lineage>
</organism>
<dbReference type="PANTHER" id="PTHR37263">
    <property type="entry name" value="EXPRESSED PROTEIN"/>
    <property type="match status" value="1"/>
</dbReference>
<dbReference type="AlphaFoldDB" id="A0A2C9V4H0"/>
<sequence>MHLWPSLRIRDSFKIAYLKKLEWNLHRMKSEKQRSQQSGGNQDKLLDDGGVSEETSFSKNFFLEKAALVCRETLMVLTCCYCCFCCGACVDQDEG</sequence>
<evidence type="ECO:0000256" key="1">
    <source>
        <dbReference type="SAM" id="MobiDB-lite"/>
    </source>
</evidence>
<keyword evidence="3" id="KW-1185">Reference proteome</keyword>
<evidence type="ECO:0000313" key="2">
    <source>
        <dbReference type="EMBL" id="OAY38832.1"/>
    </source>
</evidence>
<comment type="caution">
    <text evidence="2">The sequence shown here is derived from an EMBL/GenBank/DDBJ whole genome shotgun (WGS) entry which is preliminary data.</text>
</comment>